<dbReference type="EMBL" id="JACCFK010000001">
    <property type="protein sequence ID" value="NYI87618.1"/>
    <property type="molecule type" value="Genomic_DNA"/>
</dbReference>
<dbReference type="Gene3D" id="3.40.50.360">
    <property type="match status" value="1"/>
</dbReference>
<reference evidence="1 2" key="1">
    <citation type="submission" date="2020-07" db="EMBL/GenBank/DDBJ databases">
        <title>Sequencing the genomes of 1000 actinobacteria strains.</title>
        <authorList>
            <person name="Klenk H.-P."/>
        </authorList>
    </citation>
    <scope>NUCLEOTIDE SEQUENCE [LARGE SCALE GENOMIC DNA]</scope>
    <source>
        <strain evidence="1 2">DSM 104006</strain>
    </source>
</reference>
<sequence>MPTLLIVHHTPSPNLQAMFEAVVSGATTDEIEGVTVVRRAALAATPPDVLDADGYLLGTTANLGYMSGALKHFFDQVYYPCLDSTRGRPFGCYVHGGSDVSGTIRGIESITTGLGWEKTAEFVTVTGEPSKADLGRCWELGAAVAAGLMDNDVT</sequence>
<proteinExistence type="predicted"/>
<dbReference type="AlphaFoldDB" id="A0A853AY28"/>
<keyword evidence="2" id="KW-1185">Reference proteome</keyword>
<dbReference type="InterPro" id="IPR029039">
    <property type="entry name" value="Flavoprotein-like_sf"/>
</dbReference>
<protein>
    <submittedName>
        <fullName evidence="1">Multimeric flavodoxin WrbA</fullName>
    </submittedName>
</protein>
<comment type="caution">
    <text evidence="1">The sequence shown here is derived from an EMBL/GenBank/DDBJ whole genome shotgun (WGS) entry which is preliminary data.</text>
</comment>
<dbReference type="RefSeq" id="WP_179771990.1">
    <property type="nucleotide sequence ID" value="NZ_JACCFK010000001.1"/>
</dbReference>
<dbReference type="Proteomes" id="UP000549616">
    <property type="component" value="Unassembled WGS sequence"/>
</dbReference>
<dbReference type="SUPFAM" id="SSF52218">
    <property type="entry name" value="Flavoproteins"/>
    <property type="match status" value="1"/>
</dbReference>
<accession>A0A853AY28</accession>
<evidence type="ECO:0000313" key="1">
    <source>
        <dbReference type="EMBL" id="NYI87618.1"/>
    </source>
</evidence>
<evidence type="ECO:0000313" key="2">
    <source>
        <dbReference type="Proteomes" id="UP000549616"/>
    </source>
</evidence>
<name>A0A853AY28_9PSEU</name>
<organism evidence="1 2">
    <name type="scientific">Amycolatopsis endophytica</name>
    <dbReference type="NCBI Taxonomy" id="860233"/>
    <lineage>
        <taxon>Bacteria</taxon>
        <taxon>Bacillati</taxon>
        <taxon>Actinomycetota</taxon>
        <taxon>Actinomycetes</taxon>
        <taxon>Pseudonocardiales</taxon>
        <taxon>Pseudonocardiaceae</taxon>
        <taxon>Amycolatopsis</taxon>
    </lineage>
</organism>
<gene>
    <name evidence="1" type="ORF">HNR02_000941</name>
</gene>